<evidence type="ECO:0000256" key="1">
    <source>
        <dbReference type="ARBA" id="ARBA00004141"/>
    </source>
</evidence>
<keyword evidence="8" id="KW-1185">Reference proteome</keyword>
<dbReference type="PANTHER" id="PTHR12570:SF85">
    <property type="entry name" value="DUF803 DOMAIN MEMBRANE PROTEIN (AFU_ORTHOLOGUE AFUA_1G15880)"/>
    <property type="match status" value="1"/>
</dbReference>
<feature type="transmembrane region" description="Helical" evidence="5">
    <location>
        <begin position="207"/>
        <end position="228"/>
    </location>
</feature>
<organism evidence="7 8">
    <name type="scientific">Mycena citricolor</name>
    <dbReference type="NCBI Taxonomy" id="2018698"/>
    <lineage>
        <taxon>Eukaryota</taxon>
        <taxon>Fungi</taxon>
        <taxon>Dikarya</taxon>
        <taxon>Basidiomycota</taxon>
        <taxon>Agaricomycotina</taxon>
        <taxon>Agaricomycetes</taxon>
        <taxon>Agaricomycetidae</taxon>
        <taxon>Agaricales</taxon>
        <taxon>Marasmiineae</taxon>
        <taxon>Mycenaceae</taxon>
        <taxon>Mycena</taxon>
    </lineage>
</organism>
<keyword evidence="4 5" id="KW-0472">Membrane</keyword>
<feature type="transmembrane region" description="Helical" evidence="5">
    <location>
        <begin position="396"/>
        <end position="417"/>
    </location>
</feature>
<proteinExistence type="predicted"/>
<dbReference type="Pfam" id="PF05653">
    <property type="entry name" value="Mg_trans_NIPA"/>
    <property type="match status" value="1"/>
</dbReference>
<feature type="transmembrane region" description="Helical" evidence="5">
    <location>
        <begin position="260"/>
        <end position="279"/>
    </location>
</feature>
<keyword evidence="3 5" id="KW-1133">Transmembrane helix</keyword>
<evidence type="ECO:0000259" key="6">
    <source>
        <dbReference type="PROSITE" id="PS50181"/>
    </source>
</evidence>
<dbReference type="InterPro" id="IPR036047">
    <property type="entry name" value="F-box-like_dom_sf"/>
</dbReference>
<dbReference type="InterPro" id="IPR037185">
    <property type="entry name" value="EmrE-like"/>
</dbReference>
<comment type="subcellular location">
    <subcellularLocation>
        <location evidence="1">Membrane</location>
        <topology evidence="1">Multi-pass membrane protein</topology>
    </subcellularLocation>
</comment>
<evidence type="ECO:0000256" key="2">
    <source>
        <dbReference type="ARBA" id="ARBA00022692"/>
    </source>
</evidence>
<gene>
    <name evidence="7" type="ORF">MYCIT1_LOCUS28185</name>
</gene>
<keyword evidence="2 5" id="KW-0812">Transmembrane</keyword>
<sequence>MSPPFTIDLPNELLVEVISYLCLKSLISGPAVSRGWKELIRIAPLNRTRRRLLLLYKRILRSPWFEDSRARPSRNLSAFDRQAYIDRIYEQHYEIPHSTHYSIKLSKDPNLGDPIRPSVTDTVTTSLQAPVGPPRCSLRAFSLPPSPAAPPPRDSRSMINQKYIGLMVSVLGSSAIGTSTVIQKMGMTPSADGRSATESMRFLKNPIWWLGTAALIIGEICNFAAYTFAPPVMVTPLGALSVIVGAILASVLLKERLGHLGRVGCALCIIGSSIIVLHAPADTELETVTEFLAFALEPGFLFYCFTVTVFSLVMAFRVAPKHGRTNPLVYISIASLVGSISVMFVKGFSIAVKLSFSASNQFIYPSTYLFALISAVCILIQLHYSNKALDLFSVNLVNPVYYVGFCSATIVASLILFKGFNTTDSSTTTSLLCGFIITFLGVHILNLSMLEESAAKRESVLLQLQSDDEAGDNGELDLEWEGGRRRRSINLNIMRTPLFGRFADARDEERTRLTTVGEEYEQQSMRISPRPV</sequence>
<accession>A0AAD2HP08</accession>
<feature type="transmembrane region" description="Helical" evidence="5">
    <location>
        <begin position="163"/>
        <end position="186"/>
    </location>
</feature>
<dbReference type="PROSITE" id="PS50181">
    <property type="entry name" value="FBOX"/>
    <property type="match status" value="1"/>
</dbReference>
<dbReference type="CDD" id="cd09917">
    <property type="entry name" value="F-box_SF"/>
    <property type="match status" value="1"/>
</dbReference>
<evidence type="ECO:0000313" key="7">
    <source>
        <dbReference type="EMBL" id="CAK5278686.1"/>
    </source>
</evidence>
<evidence type="ECO:0000256" key="3">
    <source>
        <dbReference type="ARBA" id="ARBA00022989"/>
    </source>
</evidence>
<dbReference type="PANTHER" id="PTHR12570">
    <property type="match status" value="1"/>
</dbReference>
<dbReference type="InterPro" id="IPR008521">
    <property type="entry name" value="Mg_trans_NIPA"/>
</dbReference>
<feature type="transmembrane region" description="Helical" evidence="5">
    <location>
        <begin position="362"/>
        <end position="384"/>
    </location>
</feature>
<dbReference type="Gene3D" id="1.20.1280.50">
    <property type="match status" value="1"/>
</dbReference>
<dbReference type="SUPFAM" id="SSF81383">
    <property type="entry name" value="F-box domain"/>
    <property type="match status" value="1"/>
</dbReference>
<dbReference type="SUPFAM" id="SSF103481">
    <property type="entry name" value="Multidrug resistance efflux transporter EmrE"/>
    <property type="match status" value="1"/>
</dbReference>
<evidence type="ECO:0000256" key="5">
    <source>
        <dbReference type="SAM" id="Phobius"/>
    </source>
</evidence>
<feature type="transmembrane region" description="Helical" evidence="5">
    <location>
        <begin position="234"/>
        <end position="253"/>
    </location>
</feature>
<dbReference type="GO" id="GO:0016020">
    <property type="term" value="C:membrane"/>
    <property type="evidence" value="ECO:0007669"/>
    <property type="project" value="UniProtKB-SubCell"/>
</dbReference>
<feature type="transmembrane region" description="Helical" evidence="5">
    <location>
        <begin position="328"/>
        <end position="350"/>
    </location>
</feature>
<feature type="transmembrane region" description="Helical" evidence="5">
    <location>
        <begin position="429"/>
        <end position="447"/>
    </location>
</feature>
<dbReference type="GO" id="GO:0015095">
    <property type="term" value="F:magnesium ion transmembrane transporter activity"/>
    <property type="evidence" value="ECO:0007669"/>
    <property type="project" value="InterPro"/>
</dbReference>
<protein>
    <recommendedName>
        <fullName evidence="6">F-box domain-containing protein</fullName>
    </recommendedName>
</protein>
<feature type="domain" description="F-box" evidence="6">
    <location>
        <begin position="3"/>
        <end position="52"/>
    </location>
</feature>
<comment type="caution">
    <text evidence="7">The sequence shown here is derived from an EMBL/GenBank/DDBJ whole genome shotgun (WGS) entry which is preliminary data.</text>
</comment>
<dbReference type="Pfam" id="PF12937">
    <property type="entry name" value="F-box-like"/>
    <property type="match status" value="1"/>
</dbReference>
<evidence type="ECO:0000256" key="4">
    <source>
        <dbReference type="ARBA" id="ARBA00023136"/>
    </source>
</evidence>
<reference evidence="7" key="1">
    <citation type="submission" date="2023-11" db="EMBL/GenBank/DDBJ databases">
        <authorList>
            <person name="De Vega J J."/>
            <person name="De Vega J J."/>
        </authorList>
    </citation>
    <scope>NUCLEOTIDE SEQUENCE</scope>
</reference>
<dbReference type="EMBL" id="CAVNYO010000424">
    <property type="protein sequence ID" value="CAK5278686.1"/>
    <property type="molecule type" value="Genomic_DNA"/>
</dbReference>
<evidence type="ECO:0000313" key="8">
    <source>
        <dbReference type="Proteomes" id="UP001295794"/>
    </source>
</evidence>
<dbReference type="AlphaFoldDB" id="A0AAD2HP08"/>
<dbReference type="InterPro" id="IPR001810">
    <property type="entry name" value="F-box_dom"/>
</dbReference>
<feature type="transmembrane region" description="Helical" evidence="5">
    <location>
        <begin position="291"/>
        <end position="316"/>
    </location>
</feature>
<dbReference type="Proteomes" id="UP001295794">
    <property type="component" value="Unassembled WGS sequence"/>
</dbReference>
<name>A0AAD2HP08_9AGAR</name>